<evidence type="ECO:0008006" key="3">
    <source>
        <dbReference type="Google" id="ProtNLM"/>
    </source>
</evidence>
<dbReference type="AlphaFoldDB" id="A0A938XNB6"/>
<evidence type="ECO:0000313" key="1">
    <source>
        <dbReference type="EMBL" id="MBM7555237.1"/>
    </source>
</evidence>
<proteinExistence type="predicted"/>
<protein>
    <recommendedName>
        <fullName evidence="3">Cytoplasmic protein</fullName>
    </recommendedName>
</protein>
<dbReference type="EMBL" id="JAFBDQ010000001">
    <property type="protein sequence ID" value="MBM7555237.1"/>
    <property type="molecule type" value="Genomic_DNA"/>
</dbReference>
<reference evidence="1" key="1">
    <citation type="submission" date="2021-01" db="EMBL/GenBank/DDBJ databases">
        <title>Genomic Encyclopedia of Type Strains, Phase IV (KMG-IV): sequencing the most valuable type-strain genomes for metagenomic binning, comparative biology and taxonomic classification.</title>
        <authorList>
            <person name="Goeker M."/>
        </authorList>
    </citation>
    <scope>NUCLEOTIDE SEQUENCE</scope>
    <source>
        <strain evidence="1">DSM 23230</strain>
    </source>
</reference>
<dbReference type="RefSeq" id="WP_204699965.1">
    <property type="nucleotide sequence ID" value="NZ_JAFBDQ010000001.1"/>
</dbReference>
<keyword evidence="2" id="KW-1185">Reference proteome</keyword>
<evidence type="ECO:0000313" key="2">
    <source>
        <dbReference type="Proteomes" id="UP000774000"/>
    </source>
</evidence>
<organism evidence="1 2">
    <name type="scientific">Halanaerobacter jeridensis</name>
    <dbReference type="NCBI Taxonomy" id="706427"/>
    <lineage>
        <taxon>Bacteria</taxon>
        <taxon>Bacillati</taxon>
        <taxon>Bacillota</taxon>
        <taxon>Clostridia</taxon>
        <taxon>Halanaerobiales</taxon>
        <taxon>Halobacteroidaceae</taxon>
        <taxon>Halanaerobacter</taxon>
    </lineage>
</organism>
<comment type="caution">
    <text evidence="1">The sequence shown here is derived from an EMBL/GenBank/DDBJ whole genome shotgun (WGS) entry which is preliminary data.</text>
</comment>
<dbReference type="SUPFAM" id="SSF75169">
    <property type="entry name" value="DsrEFH-like"/>
    <property type="match status" value="1"/>
</dbReference>
<dbReference type="Gene3D" id="3.40.1260.10">
    <property type="entry name" value="DsrEFH-like"/>
    <property type="match status" value="1"/>
</dbReference>
<dbReference type="InterPro" id="IPR027396">
    <property type="entry name" value="DsrEFH-like"/>
</dbReference>
<sequence length="116" mass="12990">MKKKIAIFTFNGELMCFAHALLNAIDLHEKGHEVKLIIEGSSTQLLPQLHNPDKPFSKQYQKCRDLDLLDGICKACANKMGTLEFAQEHDLPVIGNMSGHPAMEDYIADGYEIISM</sequence>
<gene>
    <name evidence="1" type="ORF">JOC47_000061</name>
</gene>
<dbReference type="Proteomes" id="UP000774000">
    <property type="component" value="Unassembled WGS sequence"/>
</dbReference>
<name>A0A938XNB6_9FIRM</name>
<accession>A0A938XNB6</accession>